<feature type="region of interest" description="Disordered" evidence="1">
    <location>
        <begin position="67"/>
        <end position="87"/>
    </location>
</feature>
<feature type="signal peptide" evidence="2">
    <location>
        <begin position="1"/>
        <end position="20"/>
    </location>
</feature>
<dbReference type="RefSeq" id="WP_092739131.1">
    <property type="nucleotide sequence ID" value="NZ_FNOV01000005.1"/>
</dbReference>
<feature type="region of interest" description="Disordered" evidence="1">
    <location>
        <begin position="112"/>
        <end position="136"/>
    </location>
</feature>
<accession>A0A1H3GPE1</accession>
<sequence length="136" mass="15272">MKKLLIILAAAALTAGTATAQTTNARPPAANGRMEQATPEQQADRLTKQLSLSADQRTQVVTMEKARREEMTTMRGQMQAGGDRTAMRQTMQTMRDKYDTQLKGILTADQYTQYSQRREERADNQGSRKMKMKTKG</sequence>
<dbReference type="STRING" id="651662.SAMN04488069_105106"/>
<keyword evidence="2" id="KW-0732">Signal</keyword>
<protein>
    <recommendedName>
        <fullName evidence="5">LTXXQ motif family protein</fullName>
    </recommendedName>
</protein>
<gene>
    <name evidence="3" type="ORF">SAMN04488069_105106</name>
</gene>
<evidence type="ECO:0008006" key="5">
    <source>
        <dbReference type="Google" id="ProtNLM"/>
    </source>
</evidence>
<name>A0A1H3GPE1_9BACT</name>
<organism evidence="3 4">
    <name type="scientific">Hymenobacter psychrophilus</name>
    <dbReference type="NCBI Taxonomy" id="651662"/>
    <lineage>
        <taxon>Bacteria</taxon>
        <taxon>Pseudomonadati</taxon>
        <taxon>Bacteroidota</taxon>
        <taxon>Cytophagia</taxon>
        <taxon>Cytophagales</taxon>
        <taxon>Hymenobacteraceae</taxon>
        <taxon>Hymenobacter</taxon>
    </lineage>
</organism>
<dbReference type="Proteomes" id="UP000199249">
    <property type="component" value="Unassembled WGS sequence"/>
</dbReference>
<dbReference type="EMBL" id="FNOV01000005">
    <property type="protein sequence ID" value="SDY04920.1"/>
    <property type="molecule type" value="Genomic_DNA"/>
</dbReference>
<proteinExistence type="predicted"/>
<keyword evidence="4" id="KW-1185">Reference proteome</keyword>
<evidence type="ECO:0000256" key="2">
    <source>
        <dbReference type="SAM" id="SignalP"/>
    </source>
</evidence>
<feature type="region of interest" description="Disordered" evidence="1">
    <location>
        <begin position="18"/>
        <end position="50"/>
    </location>
</feature>
<evidence type="ECO:0000313" key="3">
    <source>
        <dbReference type="EMBL" id="SDY04920.1"/>
    </source>
</evidence>
<reference evidence="4" key="1">
    <citation type="submission" date="2016-10" db="EMBL/GenBank/DDBJ databases">
        <authorList>
            <person name="Varghese N."/>
            <person name="Submissions S."/>
        </authorList>
    </citation>
    <scope>NUCLEOTIDE SEQUENCE [LARGE SCALE GENOMIC DNA]</scope>
    <source>
        <strain evidence="4">CGMCC 1.8975</strain>
    </source>
</reference>
<evidence type="ECO:0000256" key="1">
    <source>
        <dbReference type="SAM" id="MobiDB-lite"/>
    </source>
</evidence>
<feature type="chain" id="PRO_5011702210" description="LTXXQ motif family protein" evidence="2">
    <location>
        <begin position="21"/>
        <end position="136"/>
    </location>
</feature>
<dbReference type="OrthoDB" id="884879at2"/>
<evidence type="ECO:0000313" key="4">
    <source>
        <dbReference type="Proteomes" id="UP000199249"/>
    </source>
</evidence>
<dbReference type="AlphaFoldDB" id="A0A1H3GPE1"/>